<dbReference type="AlphaFoldDB" id="A0AAD8E5D3"/>
<protein>
    <submittedName>
        <fullName evidence="1">Uncharacterized protein</fullName>
    </submittedName>
</protein>
<reference evidence="1" key="2">
    <citation type="submission" date="2023-05" db="EMBL/GenBank/DDBJ databases">
        <authorList>
            <person name="Fouks B."/>
        </authorList>
    </citation>
    <scope>NUCLEOTIDE SEQUENCE</scope>
    <source>
        <strain evidence="1">Stay&amp;Tobe</strain>
        <tissue evidence="1">Testes</tissue>
    </source>
</reference>
<feature type="non-terminal residue" evidence="1">
    <location>
        <position position="1"/>
    </location>
</feature>
<proteinExistence type="predicted"/>
<reference evidence="1" key="1">
    <citation type="journal article" date="2023" name="IScience">
        <title>Live-bearing cockroach genome reveals convergent evolutionary mechanisms linked to viviparity in insects and beyond.</title>
        <authorList>
            <person name="Fouks B."/>
            <person name="Harrison M.C."/>
            <person name="Mikhailova A.A."/>
            <person name="Marchal E."/>
            <person name="English S."/>
            <person name="Carruthers M."/>
            <person name="Jennings E.C."/>
            <person name="Chiamaka E.L."/>
            <person name="Frigard R.A."/>
            <person name="Pippel M."/>
            <person name="Attardo G.M."/>
            <person name="Benoit J.B."/>
            <person name="Bornberg-Bauer E."/>
            <person name="Tobe S.S."/>
        </authorList>
    </citation>
    <scope>NUCLEOTIDE SEQUENCE</scope>
    <source>
        <strain evidence="1">Stay&amp;Tobe</strain>
    </source>
</reference>
<dbReference type="Proteomes" id="UP001233999">
    <property type="component" value="Unassembled WGS sequence"/>
</dbReference>
<sequence length="64" mass="7490">KNNNTWCNSCRMICKELKDEKLVAMLQEKLGIHYTLGNRITRVVVYCLDLYPGSNRDFIPEHCT</sequence>
<gene>
    <name evidence="1" type="ORF">L9F63_006032</name>
</gene>
<comment type="caution">
    <text evidence="1">The sequence shown here is derived from an EMBL/GenBank/DDBJ whole genome shotgun (WGS) entry which is preliminary data.</text>
</comment>
<accession>A0AAD8E5D3</accession>
<feature type="non-terminal residue" evidence="1">
    <location>
        <position position="64"/>
    </location>
</feature>
<evidence type="ECO:0000313" key="1">
    <source>
        <dbReference type="EMBL" id="KAJ9577409.1"/>
    </source>
</evidence>
<organism evidence="1 2">
    <name type="scientific">Diploptera punctata</name>
    <name type="common">Pacific beetle cockroach</name>
    <dbReference type="NCBI Taxonomy" id="6984"/>
    <lineage>
        <taxon>Eukaryota</taxon>
        <taxon>Metazoa</taxon>
        <taxon>Ecdysozoa</taxon>
        <taxon>Arthropoda</taxon>
        <taxon>Hexapoda</taxon>
        <taxon>Insecta</taxon>
        <taxon>Pterygota</taxon>
        <taxon>Neoptera</taxon>
        <taxon>Polyneoptera</taxon>
        <taxon>Dictyoptera</taxon>
        <taxon>Blattodea</taxon>
        <taxon>Blaberoidea</taxon>
        <taxon>Blaberidae</taxon>
        <taxon>Diplopterinae</taxon>
        <taxon>Diploptera</taxon>
    </lineage>
</organism>
<keyword evidence="2" id="KW-1185">Reference proteome</keyword>
<name>A0AAD8E5D3_DIPPU</name>
<evidence type="ECO:0000313" key="2">
    <source>
        <dbReference type="Proteomes" id="UP001233999"/>
    </source>
</evidence>
<dbReference type="EMBL" id="JASPKZ010009361">
    <property type="protein sequence ID" value="KAJ9577409.1"/>
    <property type="molecule type" value="Genomic_DNA"/>
</dbReference>